<dbReference type="PANTHER" id="PTHR10166">
    <property type="entry name" value="VOLTAGE-DEPENDENT CALCIUM CHANNEL SUBUNIT ALPHA-2/DELTA-RELATED"/>
    <property type="match status" value="1"/>
</dbReference>
<name>A0ABD1Y181_9MARC</name>
<dbReference type="EMBL" id="JBHFFA010000007">
    <property type="protein sequence ID" value="KAL2613936.1"/>
    <property type="molecule type" value="Genomic_DNA"/>
</dbReference>
<evidence type="ECO:0000256" key="1">
    <source>
        <dbReference type="SAM" id="SignalP"/>
    </source>
</evidence>
<dbReference type="Gene3D" id="3.30.450.20">
    <property type="entry name" value="PAS domain"/>
    <property type="match status" value="1"/>
</dbReference>
<evidence type="ECO:0008006" key="4">
    <source>
        <dbReference type="Google" id="ProtNLM"/>
    </source>
</evidence>
<proteinExistence type="predicted"/>
<evidence type="ECO:0000313" key="3">
    <source>
        <dbReference type="Proteomes" id="UP001605036"/>
    </source>
</evidence>
<organism evidence="2 3">
    <name type="scientific">Riccia fluitans</name>
    <dbReference type="NCBI Taxonomy" id="41844"/>
    <lineage>
        <taxon>Eukaryota</taxon>
        <taxon>Viridiplantae</taxon>
        <taxon>Streptophyta</taxon>
        <taxon>Embryophyta</taxon>
        <taxon>Marchantiophyta</taxon>
        <taxon>Marchantiopsida</taxon>
        <taxon>Marchantiidae</taxon>
        <taxon>Marchantiales</taxon>
        <taxon>Ricciaceae</taxon>
        <taxon>Riccia</taxon>
    </lineage>
</organism>
<evidence type="ECO:0000313" key="2">
    <source>
        <dbReference type="EMBL" id="KAL2613936.1"/>
    </source>
</evidence>
<dbReference type="PANTHER" id="PTHR10166:SF37">
    <property type="entry name" value="STOLID, ISOFORM H"/>
    <property type="match status" value="1"/>
</dbReference>
<gene>
    <name evidence="2" type="ORF">R1flu_025628</name>
</gene>
<protein>
    <recommendedName>
        <fullName evidence="4">VWFA domain-containing protein</fullName>
    </recommendedName>
</protein>
<keyword evidence="1" id="KW-0732">Signal</keyword>
<dbReference type="InterPro" id="IPR051173">
    <property type="entry name" value="Ca_channel_alpha-2/delta"/>
</dbReference>
<keyword evidence="3" id="KW-1185">Reference proteome</keyword>
<dbReference type="AlphaFoldDB" id="A0ABD1Y181"/>
<sequence length="421" mass="45672">MSTYVRAVFLQVLAIALLGIGLQVKQTSSQGTQGFTAQNQFDLLVSNIKTLASKLGEIHNDLCPLNCSCSQDLCQPLREGSFTCFEPRVSNETNLYHCSSLLRNKLGGNEKICSSIYVTSTKSSVTYPRQSRTSPPKPAQMRAICRTQELDNSSTRVSFTSAEPESHQELQDLKDQINSITFEPGVETKPEDFVGALNITLKAFSDAASDRKLSSDALLNIILFTDGSFTQANGGLNYSDSNVAGIISQLQARKVNLFIYGDPGKYDSDLRMLSNNVNGVKDADTFVYLKQTDIHNLDPLFSMKSYFGYLAASSSAKYNNTPLWTPPYRDAYNIGEIATVTMPAFNANKSFVGVAAIDIILDQLGSLGNAFKDIVIDQQNGLTAGTSMVSVPATFVDEPCASPYKHGQDVLCPGGSSEGDS</sequence>
<feature type="signal peptide" evidence="1">
    <location>
        <begin position="1"/>
        <end position="29"/>
    </location>
</feature>
<comment type="caution">
    <text evidence="2">The sequence shown here is derived from an EMBL/GenBank/DDBJ whole genome shotgun (WGS) entry which is preliminary data.</text>
</comment>
<dbReference type="Proteomes" id="UP001605036">
    <property type="component" value="Unassembled WGS sequence"/>
</dbReference>
<accession>A0ABD1Y181</accession>
<reference evidence="2 3" key="1">
    <citation type="submission" date="2024-09" db="EMBL/GenBank/DDBJ databases">
        <title>Chromosome-scale assembly of Riccia fluitans.</title>
        <authorList>
            <person name="Paukszto L."/>
            <person name="Sawicki J."/>
            <person name="Karawczyk K."/>
            <person name="Piernik-Szablinska J."/>
            <person name="Szczecinska M."/>
            <person name="Mazdziarz M."/>
        </authorList>
    </citation>
    <scope>NUCLEOTIDE SEQUENCE [LARGE SCALE GENOMIC DNA]</scope>
    <source>
        <strain evidence="2">Rf_01</strain>
        <tissue evidence="2">Aerial parts of the thallus</tissue>
    </source>
</reference>
<feature type="chain" id="PRO_5044854375" description="VWFA domain-containing protein" evidence="1">
    <location>
        <begin position="30"/>
        <end position="421"/>
    </location>
</feature>